<protein>
    <submittedName>
        <fullName evidence="4">F-box only protein 34</fullName>
    </submittedName>
</protein>
<name>A0A5C6NXZ1_9TELE</name>
<dbReference type="PROSITE" id="PS50181">
    <property type="entry name" value="FBOX"/>
    <property type="match status" value="1"/>
</dbReference>
<comment type="caution">
    <text evidence="4">The sequence shown here is derived from an EMBL/GenBank/DDBJ whole genome shotgun (WGS) entry which is preliminary data.</text>
</comment>
<gene>
    <name evidence="4" type="ORF">D4764_16G0008810</name>
</gene>
<accession>A0A5C6NXZ1</accession>
<keyword evidence="5" id="KW-1185">Reference proteome</keyword>
<dbReference type="Pfam" id="PF12937">
    <property type="entry name" value="F-box-like"/>
    <property type="match status" value="1"/>
</dbReference>
<evidence type="ECO:0000313" key="4">
    <source>
        <dbReference type="EMBL" id="TWW72384.1"/>
    </source>
</evidence>
<evidence type="ECO:0000313" key="5">
    <source>
        <dbReference type="Proteomes" id="UP000324091"/>
    </source>
</evidence>
<keyword evidence="1" id="KW-0833">Ubl conjugation pathway</keyword>
<feature type="domain" description="F-box" evidence="3">
    <location>
        <begin position="392"/>
        <end position="444"/>
    </location>
</feature>
<sequence>MVQTWTIMNLKFYSKLANELCFNAAGAQTSQQGPQWRICSGNHGNVSGSHLPQSVISSVASHHNGSTSGSCGTATEDAEPLDIWAVIKPGHVREKIAMFGSDGRRSSGNRALSPGVTWDKDEGLSGLFQVRKSKGNWEEKGRAKRQRHLGNQNVLWDTTFWTHLDWSPRSADGGRTETVGEREELKVSVVEMVACLEKRFCQQQQQRRRCGTKPVLPLQKSSASLTLSRAPPTEPDSIRVSNMVARLESDRLRTQAEANGLKRTVGRVLLTSAVISSSPCQPTSTMLLSLPPPPPASLMATPPSPNTDTPPTASSGEASASLKTPDPPFPSEETEPLPGLLFRSPPPPETSTGTDPARPPVPEGGASQQASGAEACAFLEVRQRLQQLLEPQPFLTLLPHHLLVQIFALLPTRSLAALKCACRYFRFIINTYGVRPADSLWVSDPCYSDDPCKQCKRRYGRGDVSLCRWHHKPFCQALPYGPGYWMCCRSVHKDTPGCNVGLHDNRWVPAFHSMNVPICRWSKQEE</sequence>
<evidence type="ECO:0000256" key="2">
    <source>
        <dbReference type="SAM" id="MobiDB-lite"/>
    </source>
</evidence>
<dbReference type="PANTHER" id="PTHR16271:SF11">
    <property type="entry name" value="F-BOX ONLY PROTEIN 34"/>
    <property type="match status" value="1"/>
</dbReference>
<dbReference type="AlphaFoldDB" id="A0A5C6NXZ1"/>
<organism evidence="4 5">
    <name type="scientific">Takifugu flavidus</name>
    <name type="common">sansaifugu</name>
    <dbReference type="NCBI Taxonomy" id="433684"/>
    <lineage>
        <taxon>Eukaryota</taxon>
        <taxon>Metazoa</taxon>
        <taxon>Chordata</taxon>
        <taxon>Craniata</taxon>
        <taxon>Vertebrata</taxon>
        <taxon>Euteleostomi</taxon>
        <taxon>Actinopterygii</taxon>
        <taxon>Neopterygii</taxon>
        <taxon>Teleostei</taxon>
        <taxon>Neoteleostei</taxon>
        <taxon>Acanthomorphata</taxon>
        <taxon>Eupercaria</taxon>
        <taxon>Tetraodontiformes</taxon>
        <taxon>Tetradontoidea</taxon>
        <taxon>Tetraodontidae</taxon>
        <taxon>Takifugu</taxon>
    </lineage>
</organism>
<dbReference type="InterPro" id="IPR036047">
    <property type="entry name" value="F-box-like_dom_sf"/>
</dbReference>
<reference evidence="4 5" key="1">
    <citation type="submission" date="2019-04" db="EMBL/GenBank/DDBJ databases">
        <title>Chromosome genome assembly for Takifugu flavidus.</title>
        <authorList>
            <person name="Xiao S."/>
        </authorList>
    </citation>
    <scope>NUCLEOTIDE SEQUENCE [LARGE SCALE GENOMIC DNA]</scope>
    <source>
        <strain evidence="4">HTHZ2018</strain>
        <tissue evidence="4">Muscle</tissue>
    </source>
</reference>
<evidence type="ECO:0000259" key="3">
    <source>
        <dbReference type="PROSITE" id="PS50181"/>
    </source>
</evidence>
<dbReference type="Proteomes" id="UP000324091">
    <property type="component" value="Chromosome 16"/>
</dbReference>
<feature type="compositionally biased region" description="Low complexity" evidence="2">
    <location>
        <begin position="297"/>
        <end position="315"/>
    </location>
</feature>
<dbReference type="Gene3D" id="1.20.1280.50">
    <property type="match status" value="1"/>
</dbReference>
<dbReference type="InterPro" id="IPR001810">
    <property type="entry name" value="F-box_dom"/>
</dbReference>
<proteinExistence type="predicted"/>
<feature type="region of interest" description="Disordered" evidence="2">
    <location>
        <begin position="278"/>
        <end position="369"/>
    </location>
</feature>
<evidence type="ECO:0000256" key="1">
    <source>
        <dbReference type="ARBA" id="ARBA00022786"/>
    </source>
</evidence>
<dbReference type="InterPro" id="IPR039594">
    <property type="entry name" value="FBXO34/46"/>
</dbReference>
<dbReference type="EMBL" id="RHFK02000008">
    <property type="protein sequence ID" value="TWW72384.1"/>
    <property type="molecule type" value="Genomic_DNA"/>
</dbReference>
<dbReference type="SUPFAM" id="SSF81383">
    <property type="entry name" value="F-box domain"/>
    <property type="match status" value="1"/>
</dbReference>
<dbReference type="PANTHER" id="PTHR16271">
    <property type="entry name" value="F-BOX ONLY PROTEIN 34/46 FAMILY MEMBER"/>
    <property type="match status" value="1"/>
</dbReference>